<dbReference type="Pfam" id="PF01119">
    <property type="entry name" value="DNA_mis_repair"/>
    <property type="match status" value="1"/>
</dbReference>
<dbReference type="PROSITE" id="PS00058">
    <property type="entry name" value="DNA_MISMATCH_REPAIR_1"/>
    <property type="match status" value="1"/>
</dbReference>
<evidence type="ECO:0000256" key="1">
    <source>
        <dbReference type="ARBA" id="ARBA00006082"/>
    </source>
</evidence>
<comment type="similarity">
    <text evidence="1 5">Belongs to the DNA mismatch repair MutL/HexB family.</text>
</comment>
<dbReference type="InterPro" id="IPR042120">
    <property type="entry name" value="MutL_C_dimsub"/>
</dbReference>
<dbReference type="SUPFAM" id="SSF54211">
    <property type="entry name" value="Ribosomal protein S5 domain 2-like"/>
    <property type="match status" value="1"/>
</dbReference>
<dbReference type="Pfam" id="PF08676">
    <property type="entry name" value="MutL_C"/>
    <property type="match status" value="1"/>
</dbReference>
<dbReference type="InterPro" id="IPR020568">
    <property type="entry name" value="Ribosomal_Su5_D2-typ_SF"/>
</dbReference>
<gene>
    <name evidence="5 8" type="primary">mutL</name>
    <name evidence="8" type="ORF">ACFOSS_06600</name>
</gene>
<sequence length="609" mass="67600">MPIRVLPPILANQIAAGEVVERPASVVKELIENSLDAGADRIEVELEKGGCKLIRIRDNGGGIPKDELVLALQRHATSKVSTLDDLEAIISLGFRGEALASISSVARLTLTSRTAEQAEAWQASAEGRDMAVSLRPAAHPVGTTVDVVDLFFNTPARRRFLRSEKTEFGHIDELLRRLALSRADVSLLLRHNGKLVRQYRAVRGSGLTDLQQRVLAVCGKEFLSQALHLHSEHHGLTLSGWILPPPAVTDSTPEVQYFYVNGRMMRDRLIAHAIRQGYLEALGVECSPSFLLFLQLDPHQVDVNVHPAKHEVRFHESRLVHDFVVSVVRGALDEGMPLPGRHGMTESETITSSSPVTAEPGAAYQSAAAAPSRSQLRGHDHGYQRRIDGHAVSSPVSRAYSEAHHQLMTSLPLSMPSSAVQPDSVPWRFLSRVQDDIALIADTATHGVRLVHLRRLWCVFEQQQLLEQWQRQGVVSQPLLMPVSLPLTTAQWEGVATYADELKQMGVEWQKQARNLVLYRVPACLRNSDVSQRFCDLLAQLAVDHGAEMQRAEVLCHWLAQQADFSLPDEAAIVRLLNDCYQLHPELFELPFTTKVLDLTQPLQDLLNA</sequence>
<evidence type="ECO:0000313" key="8">
    <source>
        <dbReference type="EMBL" id="MFC3913138.1"/>
    </source>
</evidence>
<dbReference type="InterPro" id="IPR014790">
    <property type="entry name" value="MutL_C"/>
</dbReference>
<evidence type="ECO:0000256" key="2">
    <source>
        <dbReference type="ARBA" id="ARBA00021975"/>
    </source>
</evidence>
<dbReference type="InterPro" id="IPR014721">
    <property type="entry name" value="Ribsml_uS5_D2-typ_fold_subgr"/>
</dbReference>
<evidence type="ECO:0000256" key="4">
    <source>
        <dbReference type="ARBA" id="ARBA00023204"/>
    </source>
</evidence>
<dbReference type="NCBIfam" id="TIGR00585">
    <property type="entry name" value="mutl"/>
    <property type="match status" value="1"/>
</dbReference>
<dbReference type="Proteomes" id="UP001595692">
    <property type="component" value="Unassembled WGS sequence"/>
</dbReference>
<dbReference type="InterPro" id="IPR036890">
    <property type="entry name" value="HATPase_C_sf"/>
</dbReference>
<keyword evidence="8" id="KW-0255">Endonuclease</keyword>
<dbReference type="InterPro" id="IPR014762">
    <property type="entry name" value="DNA_mismatch_repair_CS"/>
</dbReference>
<keyword evidence="9" id="KW-1185">Reference proteome</keyword>
<proteinExistence type="inferred from homology"/>
<dbReference type="Gene3D" id="3.30.1370.100">
    <property type="entry name" value="MutL, C-terminal domain, regulatory subdomain"/>
    <property type="match status" value="1"/>
</dbReference>
<dbReference type="Gene3D" id="3.30.1540.20">
    <property type="entry name" value="MutL, C-terminal domain, dimerisation subdomain"/>
    <property type="match status" value="1"/>
</dbReference>
<dbReference type="NCBIfam" id="NF000948">
    <property type="entry name" value="PRK00095.1-1"/>
    <property type="match status" value="1"/>
</dbReference>
<evidence type="ECO:0000256" key="5">
    <source>
        <dbReference type="HAMAP-Rule" id="MF_00149"/>
    </source>
</evidence>
<dbReference type="InterPro" id="IPR020667">
    <property type="entry name" value="DNA_mismatch_repair_MutL"/>
</dbReference>
<name>A0ABV8CMD9_9GAMM</name>
<evidence type="ECO:0000256" key="6">
    <source>
        <dbReference type="SAM" id="MobiDB-lite"/>
    </source>
</evidence>
<dbReference type="GO" id="GO:0004519">
    <property type="term" value="F:endonuclease activity"/>
    <property type="evidence" value="ECO:0007669"/>
    <property type="project" value="UniProtKB-KW"/>
</dbReference>
<comment type="function">
    <text evidence="5">This protein is involved in the repair of mismatches in DNA. It is required for dam-dependent methyl-directed DNA mismatch repair. May act as a 'molecular matchmaker', a protein that promotes the formation of a stable complex between two or more DNA-binding proteins in an ATP-dependent manner without itself being part of a final effector complex.</text>
</comment>
<dbReference type="CDD" id="cd16926">
    <property type="entry name" value="HATPase_MutL-MLH-PMS-like"/>
    <property type="match status" value="1"/>
</dbReference>
<feature type="compositionally biased region" description="Polar residues" evidence="6">
    <location>
        <begin position="346"/>
        <end position="356"/>
    </location>
</feature>
<feature type="domain" description="DNA mismatch repair protein S5" evidence="7">
    <location>
        <begin position="214"/>
        <end position="333"/>
    </location>
</feature>
<reference evidence="9" key="1">
    <citation type="journal article" date="2019" name="Int. J. Syst. Evol. Microbiol.">
        <title>The Global Catalogue of Microorganisms (GCM) 10K type strain sequencing project: providing services to taxonomists for standard genome sequencing and annotation.</title>
        <authorList>
            <consortium name="The Broad Institute Genomics Platform"/>
            <consortium name="The Broad Institute Genome Sequencing Center for Infectious Disease"/>
            <person name="Wu L."/>
            <person name="Ma J."/>
        </authorList>
    </citation>
    <scope>NUCLEOTIDE SEQUENCE [LARGE SCALE GENOMIC DNA]</scope>
    <source>
        <strain evidence="9">CCUG 54939</strain>
    </source>
</reference>
<dbReference type="EMBL" id="JBHSAF010000006">
    <property type="protein sequence ID" value="MFC3913138.1"/>
    <property type="molecule type" value="Genomic_DNA"/>
</dbReference>
<dbReference type="InterPro" id="IPR013507">
    <property type="entry name" value="DNA_mismatch_S5_2-like"/>
</dbReference>
<dbReference type="Pfam" id="PF13589">
    <property type="entry name" value="HATPase_c_3"/>
    <property type="match status" value="1"/>
</dbReference>
<keyword evidence="4 5" id="KW-0234">DNA repair</keyword>
<dbReference type="PANTHER" id="PTHR10073:SF12">
    <property type="entry name" value="DNA MISMATCH REPAIR PROTEIN MLH1"/>
    <property type="match status" value="1"/>
</dbReference>
<keyword evidence="3 5" id="KW-0227">DNA damage</keyword>
<evidence type="ECO:0000256" key="3">
    <source>
        <dbReference type="ARBA" id="ARBA00022763"/>
    </source>
</evidence>
<dbReference type="RefSeq" id="WP_377151386.1">
    <property type="nucleotide sequence ID" value="NZ_JBHSAF010000006.1"/>
</dbReference>
<keyword evidence="8" id="KW-0378">Hydrolase</keyword>
<evidence type="ECO:0000259" key="7">
    <source>
        <dbReference type="SMART" id="SM01340"/>
    </source>
</evidence>
<comment type="caution">
    <text evidence="8">The sequence shown here is derived from an EMBL/GenBank/DDBJ whole genome shotgun (WGS) entry which is preliminary data.</text>
</comment>
<dbReference type="SUPFAM" id="SSF55874">
    <property type="entry name" value="ATPase domain of HSP90 chaperone/DNA topoisomerase II/histidine kinase"/>
    <property type="match status" value="1"/>
</dbReference>
<protein>
    <recommendedName>
        <fullName evidence="2 5">DNA mismatch repair protein MutL</fullName>
    </recommendedName>
</protein>
<dbReference type="SMART" id="SM01340">
    <property type="entry name" value="DNA_mis_repair"/>
    <property type="match status" value="1"/>
</dbReference>
<dbReference type="Gene3D" id="3.30.565.10">
    <property type="entry name" value="Histidine kinase-like ATPase, C-terminal domain"/>
    <property type="match status" value="1"/>
</dbReference>
<dbReference type="SUPFAM" id="SSF118116">
    <property type="entry name" value="DNA mismatch repair protein MutL"/>
    <property type="match status" value="1"/>
</dbReference>
<evidence type="ECO:0000313" key="9">
    <source>
        <dbReference type="Proteomes" id="UP001595692"/>
    </source>
</evidence>
<feature type="compositionally biased region" description="Low complexity" evidence="6">
    <location>
        <begin position="358"/>
        <end position="370"/>
    </location>
</feature>
<feature type="region of interest" description="Disordered" evidence="6">
    <location>
        <begin position="336"/>
        <end position="377"/>
    </location>
</feature>
<dbReference type="InterPro" id="IPR002099">
    <property type="entry name" value="MutL/Mlh/PMS"/>
</dbReference>
<accession>A0ABV8CMD9</accession>
<dbReference type="InterPro" id="IPR042121">
    <property type="entry name" value="MutL_C_regsub"/>
</dbReference>
<dbReference type="CDD" id="cd03482">
    <property type="entry name" value="MutL_Trans_MutL"/>
    <property type="match status" value="1"/>
</dbReference>
<dbReference type="InterPro" id="IPR038973">
    <property type="entry name" value="MutL/Mlh/Pms-like"/>
</dbReference>
<keyword evidence="8" id="KW-0540">Nuclease</keyword>
<dbReference type="InterPro" id="IPR037198">
    <property type="entry name" value="MutL_C_sf"/>
</dbReference>
<dbReference type="Gene3D" id="3.30.230.10">
    <property type="match status" value="1"/>
</dbReference>
<organism evidence="8 9">
    <name type="scientific">Pseudaeromonas sharmana</name>
    <dbReference type="NCBI Taxonomy" id="328412"/>
    <lineage>
        <taxon>Bacteria</taxon>
        <taxon>Pseudomonadati</taxon>
        <taxon>Pseudomonadota</taxon>
        <taxon>Gammaproteobacteria</taxon>
        <taxon>Aeromonadales</taxon>
        <taxon>Aeromonadaceae</taxon>
        <taxon>Pseudaeromonas</taxon>
    </lineage>
</organism>
<dbReference type="PANTHER" id="PTHR10073">
    <property type="entry name" value="DNA MISMATCH REPAIR PROTEIN MLH, PMS, MUTL"/>
    <property type="match status" value="1"/>
</dbReference>
<dbReference type="HAMAP" id="MF_00149">
    <property type="entry name" value="DNA_mis_repair"/>
    <property type="match status" value="1"/>
</dbReference>